<dbReference type="InterPro" id="IPR050832">
    <property type="entry name" value="Bact_Acetyltransf"/>
</dbReference>
<dbReference type="Gene3D" id="3.40.630.30">
    <property type="match status" value="1"/>
</dbReference>
<dbReference type="PROSITE" id="PS51186">
    <property type="entry name" value="GNAT"/>
    <property type="match status" value="1"/>
</dbReference>
<dbReference type="PANTHER" id="PTHR43877">
    <property type="entry name" value="AMINOALKYLPHOSPHONATE N-ACETYLTRANSFERASE-RELATED-RELATED"/>
    <property type="match status" value="1"/>
</dbReference>
<gene>
    <name evidence="5" type="ORF">RPMA_05605</name>
</gene>
<keyword evidence="1" id="KW-0808">Transferase</keyword>
<accession>A0ABX8A3Z2</accession>
<dbReference type="PANTHER" id="PTHR43877:SF2">
    <property type="entry name" value="AMINOALKYLPHOSPHONATE N-ACETYLTRANSFERASE-RELATED"/>
    <property type="match status" value="1"/>
</dbReference>
<evidence type="ECO:0000256" key="3">
    <source>
        <dbReference type="SAM" id="MobiDB-lite"/>
    </source>
</evidence>
<protein>
    <submittedName>
        <fullName evidence="5">GNAT family N-acetyltransferase</fullName>
    </submittedName>
</protein>
<sequence length="164" mass="17594">MLIRRARSDDAAKACVVMRRSISELCGSDHHGDPATLDAWLANKTPAVFERWIADTGNVVLVAAEDDAILAVGAVRTNGEITLNYVSPDARFRGVSRALLAGLEEVASDFGNEMCCLTSTETAHRFYLSCGYTDCEDPEGKFGTSSSYPMQKSLRGTGSPSPSP</sequence>
<evidence type="ECO:0000313" key="6">
    <source>
        <dbReference type="Proteomes" id="UP000682843"/>
    </source>
</evidence>
<name>A0ABX8A3Z2_9BRAD</name>
<feature type="compositionally biased region" description="Polar residues" evidence="3">
    <location>
        <begin position="143"/>
        <end position="164"/>
    </location>
</feature>
<evidence type="ECO:0000256" key="1">
    <source>
        <dbReference type="ARBA" id="ARBA00022679"/>
    </source>
</evidence>
<keyword evidence="2" id="KW-0012">Acyltransferase</keyword>
<keyword evidence="6" id="KW-1185">Reference proteome</keyword>
<organism evidence="5 6">
    <name type="scientific">Tardiphaga alba</name>
    <dbReference type="NCBI Taxonomy" id="340268"/>
    <lineage>
        <taxon>Bacteria</taxon>
        <taxon>Pseudomonadati</taxon>
        <taxon>Pseudomonadota</taxon>
        <taxon>Alphaproteobacteria</taxon>
        <taxon>Hyphomicrobiales</taxon>
        <taxon>Nitrobacteraceae</taxon>
        <taxon>Tardiphaga</taxon>
    </lineage>
</organism>
<feature type="region of interest" description="Disordered" evidence="3">
    <location>
        <begin position="140"/>
        <end position="164"/>
    </location>
</feature>
<dbReference type="EMBL" id="CP036498">
    <property type="protein sequence ID" value="QUS38378.1"/>
    <property type="molecule type" value="Genomic_DNA"/>
</dbReference>
<dbReference type="Pfam" id="PF13673">
    <property type="entry name" value="Acetyltransf_10"/>
    <property type="match status" value="1"/>
</dbReference>
<evidence type="ECO:0000256" key="2">
    <source>
        <dbReference type="ARBA" id="ARBA00023315"/>
    </source>
</evidence>
<dbReference type="RefSeq" id="WP_211911914.1">
    <property type="nucleotide sequence ID" value="NZ_CP036498.1"/>
</dbReference>
<dbReference type="InterPro" id="IPR000182">
    <property type="entry name" value="GNAT_dom"/>
</dbReference>
<dbReference type="CDD" id="cd04301">
    <property type="entry name" value="NAT_SF"/>
    <property type="match status" value="1"/>
</dbReference>
<evidence type="ECO:0000313" key="5">
    <source>
        <dbReference type="EMBL" id="QUS38378.1"/>
    </source>
</evidence>
<feature type="domain" description="N-acetyltransferase" evidence="4">
    <location>
        <begin position="1"/>
        <end position="155"/>
    </location>
</feature>
<dbReference type="InterPro" id="IPR016181">
    <property type="entry name" value="Acyl_CoA_acyltransferase"/>
</dbReference>
<evidence type="ECO:0000259" key="4">
    <source>
        <dbReference type="PROSITE" id="PS51186"/>
    </source>
</evidence>
<dbReference type="SUPFAM" id="SSF55729">
    <property type="entry name" value="Acyl-CoA N-acyltransferases (Nat)"/>
    <property type="match status" value="1"/>
</dbReference>
<dbReference type="Proteomes" id="UP000682843">
    <property type="component" value="Chromosome"/>
</dbReference>
<proteinExistence type="predicted"/>
<reference evidence="5 6" key="1">
    <citation type="submission" date="2019-02" db="EMBL/GenBank/DDBJ databases">
        <title>Emended description of the genus Rhodopseudomonas and description of Rhodopseudomonas albus sp. nov., a non-phototrophic, heavy-metal-tolerant bacterium isolated from garden soil.</title>
        <authorList>
            <person name="Bao Z."/>
            <person name="Cao W.W."/>
            <person name="Sato Y."/>
            <person name="Nishizawa T."/>
            <person name="Zhao J."/>
            <person name="Guo Y."/>
            <person name="Ohta H."/>
        </authorList>
    </citation>
    <scope>NUCLEOTIDE SEQUENCE [LARGE SCALE GENOMIC DNA]</scope>
    <source>
        <strain evidence="5 6">SK50-23</strain>
    </source>
</reference>